<evidence type="ECO:0000313" key="1">
    <source>
        <dbReference type="EMBL" id="KAL3961926.1"/>
    </source>
</evidence>
<dbReference type="Proteomes" id="UP001638806">
    <property type="component" value="Unassembled WGS sequence"/>
</dbReference>
<gene>
    <name evidence="1" type="ORF">ACCO45_003449</name>
</gene>
<organism evidence="1 2">
    <name type="scientific">Purpureocillium lilacinum</name>
    <name type="common">Paecilomyces lilacinus</name>
    <dbReference type="NCBI Taxonomy" id="33203"/>
    <lineage>
        <taxon>Eukaryota</taxon>
        <taxon>Fungi</taxon>
        <taxon>Dikarya</taxon>
        <taxon>Ascomycota</taxon>
        <taxon>Pezizomycotina</taxon>
        <taxon>Sordariomycetes</taxon>
        <taxon>Hypocreomycetidae</taxon>
        <taxon>Hypocreales</taxon>
        <taxon>Ophiocordycipitaceae</taxon>
        <taxon>Purpureocillium</taxon>
    </lineage>
</organism>
<dbReference type="EMBL" id="JBGNUJ010000003">
    <property type="protein sequence ID" value="KAL3961926.1"/>
    <property type="molecule type" value="Genomic_DNA"/>
</dbReference>
<reference evidence="1" key="1">
    <citation type="submission" date="2024-12" db="EMBL/GenBank/DDBJ databases">
        <title>Comparative genomics and development of molecular markers within Purpureocillium lilacinum and among Purpureocillium species.</title>
        <authorList>
            <person name="Yeh Z.-Y."/>
            <person name="Ni N.-T."/>
            <person name="Lo P.-H."/>
            <person name="Mushyakhwo K."/>
            <person name="Lin C.-F."/>
            <person name="Nai Y.-S."/>
        </authorList>
    </citation>
    <scope>NUCLEOTIDE SEQUENCE</scope>
    <source>
        <strain evidence="1">NCHU-NPUST-175</strain>
    </source>
</reference>
<comment type="caution">
    <text evidence="1">The sequence shown here is derived from an EMBL/GenBank/DDBJ whole genome shotgun (WGS) entry which is preliminary data.</text>
</comment>
<evidence type="ECO:0000313" key="2">
    <source>
        <dbReference type="Proteomes" id="UP001638806"/>
    </source>
</evidence>
<sequence length="94" mass="10710">MRPYLIVLHFLYYSTAALASFEIILGNCDATTQQCYASLEKKEGYLGRCDKEYPCCEHGAKCAWNRQADFTQCSVYIMPAGWYISNPPPPTEKK</sequence>
<name>A0ACC4E0A6_PURLI</name>
<proteinExistence type="predicted"/>
<accession>A0ACC4E0A6</accession>
<protein>
    <submittedName>
        <fullName evidence="1">Uncharacterized protein</fullName>
    </submittedName>
</protein>
<keyword evidence="2" id="KW-1185">Reference proteome</keyword>